<evidence type="ECO:0000313" key="2">
    <source>
        <dbReference type="Proteomes" id="UP000269396"/>
    </source>
</evidence>
<proteinExistence type="predicted"/>
<dbReference type="Proteomes" id="UP000269396">
    <property type="component" value="Unassembled WGS sequence"/>
</dbReference>
<keyword evidence="2" id="KW-1185">Reference proteome</keyword>
<reference evidence="1 2" key="1">
    <citation type="submission" date="2018-11" db="EMBL/GenBank/DDBJ databases">
        <authorList>
            <consortium name="Pathogen Informatics"/>
        </authorList>
    </citation>
    <scope>NUCLEOTIDE SEQUENCE [LARGE SCALE GENOMIC DNA]</scope>
    <source>
        <strain>Denwood</strain>
        <strain evidence="2">Zambia</strain>
    </source>
</reference>
<gene>
    <name evidence="1" type="ORF">SMTD_LOCUS5164</name>
</gene>
<accession>A0A3P8FYP7</accession>
<organism evidence="1 2">
    <name type="scientific">Schistosoma mattheei</name>
    <dbReference type="NCBI Taxonomy" id="31246"/>
    <lineage>
        <taxon>Eukaryota</taxon>
        <taxon>Metazoa</taxon>
        <taxon>Spiralia</taxon>
        <taxon>Lophotrochozoa</taxon>
        <taxon>Platyhelminthes</taxon>
        <taxon>Trematoda</taxon>
        <taxon>Digenea</taxon>
        <taxon>Strigeidida</taxon>
        <taxon>Schistosomatoidea</taxon>
        <taxon>Schistosomatidae</taxon>
        <taxon>Schistosoma</taxon>
    </lineage>
</organism>
<dbReference type="EMBL" id="UZAL01026897">
    <property type="protein sequence ID" value="VDP27373.1"/>
    <property type="molecule type" value="Genomic_DNA"/>
</dbReference>
<name>A0A3P8FYP7_9TREM</name>
<evidence type="ECO:0000313" key="1">
    <source>
        <dbReference type="EMBL" id="VDP27373.1"/>
    </source>
</evidence>
<sequence>MNYMVMMLLLLLWWIHYLVIFPIYAHNVMCSKREVILDVVR</sequence>
<dbReference type="AlphaFoldDB" id="A0A3P8FYP7"/>
<protein>
    <submittedName>
        <fullName evidence="1">Uncharacterized protein</fullName>
    </submittedName>
</protein>